<keyword evidence="8 12" id="KW-0103">Bromodomain</keyword>
<dbReference type="PROSITE" id="PS51136">
    <property type="entry name" value="WAC"/>
    <property type="match status" value="1"/>
</dbReference>
<dbReference type="PROSITE" id="PS00633">
    <property type="entry name" value="BROMODOMAIN_1"/>
    <property type="match status" value="1"/>
</dbReference>
<feature type="compositionally biased region" description="Basic and acidic residues" evidence="15">
    <location>
        <begin position="649"/>
        <end position="679"/>
    </location>
</feature>
<dbReference type="PROSITE" id="PS50089">
    <property type="entry name" value="ZF_RING_2"/>
    <property type="match status" value="1"/>
</dbReference>
<sequence>MPLLNKQKFVPKPVPKNLDPNEEIFFSKLTKEIFRDYDEYFERTILCNSLVWTCHLTGKTGLTFSEAVESEEKALKSIKPISKALEKAIVYLLYKTTRGNIKEVIGDVFGFSNERFFKGESLIMSSSKNNQCKIIDVILPKKFNQAEQDEPDDDPSKNGLLIEPSQIKYVIETATNPRQTVRADQICRTKNLLTKDKIYIYTKLNCEISSDGIWRVSDESVKKFNLNKIKFSEIFSGYPPKFEVTFGRGQFSKTAKGLAKSPAKSKSEEKHVESDESEIDDTNEECQEYAYRIVQILEKKVIEMTEEEFAIWRDYTPDDEDKEMMHIEAEGDKIIKKEEKERERKRQMEEKRKQAEYLKELKKPREDLECENLSDLPKPVPVKSKLSQDMFGDALMILEFVTNFGDLFDIKSDFPNGFNFNLLENALFSKSCDSALCNLLLFFLDSIFKCNDEETFEDQNGESDSESINEEELESEEVSIENLYQDSFRKPNDRESYVDMAENFNILIKNIQGKSMIRIGLDVYTISEMLRLYFLTSGCRHTSKIKFWYQQRGGYTRMDETGIDFGLKEKNILKKLEETNAFELEPDEKLKILKCLCDQLMSQVRFRDLLEDNLQKVSQLKAQLRDLQIEENRRVREEASERWKKKMHERAIQKESKTKERKSLTNEEEEAKLQAESSKKREDYLKKEKGLMEEIYQLQIKYSMTPLGRDRYHRRYWVFKSLPGLFVEDDSSHEINSGTKASPKKENKTFGKENLPKSDTGPKLNEYIIGETKWGFYYTAESLDQLLEQLSERGIRESELKQVLTDFKTRIVEHVQKSIFLINSLTMSAEDIETSLKNCLKENVNNVLANSLVQNNIPKKRGPKSKEMKELLIHLSDSSSQLSNSFSSISSHEYMEHDLKEKLLELEEQIMIGGLGHLKVENRLKWRESIQSGHYDPLCENLVWGDVPRSSKELTNFPSPKFVDFLSSSFQDPYSFDIQMNIVNNFAKIMLQIEQSVDKKYLRMPLGDIHKTPDRKKKNDDQRHGILLVWEKSLMSCTTLSQLFIHLQNLDESIAWSKSTLNAKCKICRKKGDPEHMVLCCECDRGYHLYCLRPVLNEKPNVDWYCPECRIKTVEKTPRKIRKTFNDEFYSDENSQLENEIKDKKKKIDDFDEDQEMESEAENEDKKRPKRSKAKVAYDESIEDDCEKKTRQRKRKMADDLEEDKKQSKSVTSASTTSTTSNGSIENGHRRLGRSRSAKSVYCELSDDFSINGTDEESNHSKRKRAKTHELSPSSHTSTRNSEFSERIKKFENILKELMKHPDAWPFLKPVTKRQASDYFDIISKPMDFSTIRKKLQNLEYEENEKIIEDIRLVFENCRVYNEPGSDIYKTGERLSSFFEKTLKKLHF</sequence>
<dbReference type="InterPro" id="IPR001487">
    <property type="entry name" value="Bromodomain"/>
</dbReference>
<dbReference type="PRINTS" id="PR00503">
    <property type="entry name" value="BROMODOMAIN"/>
</dbReference>
<feature type="domain" description="PHD-type" evidence="17">
    <location>
        <begin position="1062"/>
        <end position="1112"/>
    </location>
</feature>
<feature type="compositionally biased region" description="Basic and acidic residues" evidence="15">
    <location>
        <begin position="743"/>
        <end position="756"/>
    </location>
</feature>
<dbReference type="InterPro" id="IPR001965">
    <property type="entry name" value="Znf_PHD"/>
</dbReference>
<evidence type="ECO:0000259" key="16">
    <source>
        <dbReference type="PROSITE" id="PS50014"/>
    </source>
</evidence>
<dbReference type="Pfam" id="PF00628">
    <property type="entry name" value="PHD"/>
    <property type="match status" value="1"/>
</dbReference>
<dbReference type="SUPFAM" id="SSF47370">
    <property type="entry name" value="Bromodomain"/>
    <property type="match status" value="1"/>
</dbReference>
<keyword evidence="6" id="KW-0805">Transcription regulation</keyword>
<feature type="domain" description="RING-type" evidence="18">
    <location>
        <begin position="1065"/>
        <end position="1110"/>
    </location>
</feature>
<dbReference type="Proteomes" id="UP000276133">
    <property type="component" value="Unassembled WGS sequence"/>
</dbReference>
<dbReference type="GO" id="GO:0000228">
    <property type="term" value="C:nuclear chromosome"/>
    <property type="evidence" value="ECO:0007669"/>
    <property type="project" value="TreeGrafter"/>
</dbReference>
<dbReference type="InterPro" id="IPR018501">
    <property type="entry name" value="DDT_dom"/>
</dbReference>
<dbReference type="InterPro" id="IPR047171">
    <property type="entry name" value="BAZ1A"/>
</dbReference>
<evidence type="ECO:0000256" key="8">
    <source>
        <dbReference type="ARBA" id="ARBA00023117"/>
    </source>
</evidence>
<dbReference type="GO" id="GO:0006338">
    <property type="term" value="P:chromatin remodeling"/>
    <property type="evidence" value="ECO:0007669"/>
    <property type="project" value="InterPro"/>
</dbReference>
<dbReference type="GO" id="GO:0008623">
    <property type="term" value="C:CHRAC"/>
    <property type="evidence" value="ECO:0007669"/>
    <property type="project" value="TreeGrafter"/>
</dbReference>
<keyword evidence="5" id="KW-0862">Zinc</keyword>
<feature type="region of interest" description="Disordered" evidence="15">
    <location>
        <begin position="640"/>
        <end position="679"/>
    </location>
</feature>
<keyword evidence="3" id="KW-0479">Metal-binding</keyword>
<keyword evidence="22" id="KW-1185">Reference proteome</keyword>
<feature type="domain" description="WAC" evidence="20">
    <location>
        <begin position="22"/>
        <end position="128"/>
    </location>
</feature>
<evidence type="ECO:0000256" key="4">
    <source>
        <dbReference type="ARBA" id="ARBA00022771"/>
    </source>
</evidence>
<dbReference type="InterPro" id="IPR019786">
    <property type="entry name" value="Zinc_finger_PHD-type_CS"/>
</dbReference>
<keyword evidence="7" id="KW-0175">Coiled coil</keyword>
<dbReference type="FunFam" id="3.30.40.10:FF:000300">
    <property type="entry name" value="Bromodomain adjacent to zinc finger domain protein 1A"/>
    <property type="match status" value="1"/>
</dbReference>
<dbReference type="Pfam" id="PF02791">
    <property type="entry name" value="DDT"/>
    <property type="match status" value="1"/>
</dbReference>
<feature type="compositionally biased region" description="Low complexity" evidence="15">
    <location>
        <begin position="1209"/>
        <end position="1224"/>
    </location>
</feature>
<dbReference type="OrthoDB" id="332390at2759"/>
<dbReference type="SMART" id="SM00297">
    <property type="entry name" value="BROMO"/>
    <property type="match status" value="1"/>
</dbReference>
<dbReference type="PROSITE" id="PS50827">
    <property type="entry name" value="DDT"/>
    <property type="match status" value="1"/>
</dbReference>
<dbReference type="Gene3D" id="1.20.920.10">
    <property type="entry name" value="Bromodomain-like"/>
    <property type="match status" value="1"/>
</dbReference>
<evidence type="ECO:0000313" key="21">
    <source>
        <dbReference type="EMBL" id="RNA26218.1"/>
    </source>
</evidence>
<dbReference type="InterPro" id="IPR011011">
    <property type="entry name" value="Znf_FYVE_PHD"/>
</dbReference>
<dbReference type="EMBL" id="REGN01002773">
    <property type="protein sequence ID" value="RNA26218.1"/>
    <property type="molecule type" value="Genomic_DNA"/>
</dbReference>
<dbReference type="PANTHER" id="PTHR46510:SF1">
    <property type="entry name" value="BROMODOMAIN ADJACENT TO ZINC FINGER DOMAIN PROTEIN 1A"/>
    <property type="match status" value="1"/>
</dbReference>
<keyword evidence="9" id="KW-0804">Transcription</keyword>
<feature type="domain" description="Bromo" evidence="16">
    <location>
        <begin position="1299"/>
        <end position="1369"/>
    </location>
</feature>
<dbReference type="InterPro" id="IPR028941">
    <property type="entry name" value="WHIM2_dom"/>
</dbReference>
<protein>
    <recommendedName>
        <fullName evidence="11">Bromodomain adjacent to zinc finger domain protein 1A</fullName>
    </recommendedName>
</protein>
<dbReference type="InterPro" id="IPR013083">
    <property type="entry name" value="Znf_RING/FYVE/PHD"/>
</dbReference>
<dbReference type="GO" id="GO:0003677">
    <property type="term" value="F:DNA binding"/>
    <property type="evidence" value="ECO:0007669"/>
    <property type="project" value="TreeGrafter"/>
</dbReference>
<dbReference type="Pfam" id="PF15613">
    <property type="entry name" value="WSD"/>
    <property type="match status" value="1"/>
</dbReference>
<dbReference type="GO" id="GO:0006355">
    <property type="term" value="P:regulation of DNA-templated transcription"/>
    <property type="evidence" value="ECO:0007669"/>
    <property type="project" value="TreeGrafter"/>
</dbReference>
<dbReference type="InterPro" id="IPR001841">
    <property type="entry name" value="Znf_RING"/>
</dbReference>
<dbReference type="PROSITE" id="PS50016">
    <property type="entry name" value="ZF_PHD_2"/>
    <property type="match status" value="1"/>
</dbReference>
<dbReference type="PROSITE" id="PS50014">
    <property type="entry name" value="BROMODOMAIN_2"/>
    <property type="match status" value="1"/>
</dbReference>
<organism evidence="21 22">
    <name type="scientific">Brachionus plicatilis</name>
    <name type="common">Marine rotifer</name>
    <name type="synonym">Brachionus muelleri</name>
    <dbReference type="NCBI Taxonomy" id="10195"/>
    <lineage>
        <taxon>Eukaryota</taxon>
        <taxon>Metazoa</taxon>
        <taxon>Spiralia</taxon>
        <taxon>Gnathifera</taxon>
        <taxon>Rotifera</taxon>
        <taxon>Eurotatoria</taxon>
        <taxon>Monogononta</taxon>
        <taxon>Pseudotrocha</taxon>
        <taxon>Ploima</taxon>
        <taxon>Brachionidae</taxon>
        <taxon>Brachionus</taxon>
    </lineage>
</organism>
<evidence type="ECO:0000256" key="11">
    <source>
        <dbReference type="ARBA" id="ARBA00068253"/>
    </source>
</evidence>
<dbReference type="GO" id="GO:0008270">
    <property type="term" value="F:zinc ion binding"/>
    <property type="evidence" value="ECO:0007669"/>
    <property type="project" value="UniProtKB-KW"/>
</dbReference>
<evidence type="ECO:0000259" key="17">
    <source>
        <dbReference type="PROSITE" id="PS50016"/>
    </source>
</evidence>
<evidence type="ECO:0000256" key="15">
    <source>
        <dbReference type="SAM" id="MobiDB-lite"/>
    </source>
</evidence>
<dbReference type="InterPro" id="IPR013136">
    <property type="entry name" value="WSTF_Acf1_Cbp146"/>
</dbReference>
<evidence type="ECO:0000256" key="7">
    <source>
        <dbReference type="ARBA" id="ARBA00023054"/>
    </source>
</evidence>
<dbReference type="PROSITE" id="PS01359">
    <property type="entry name" value="ZF_PHD_1"/>
    <property type="match status" value="1"/>
</dbReference>
<evidence type="ECO:0000256" key="1">
    <source>
        <dbReference type="ARBA" id="ARBA00004123"/>
    </source>
</evidence>
<dbReference type="InterPro" id="IPR036427">
    <property type="entry name" value="Bromodomain-like_sf"/>
</dbReference>
<dbReference type="STRING" id="10195.A0A3M7RSC1"/>
<evidence type="ECO:0000256" key="5">
    <source>
        <dbReference type="ARBA" id="ARBA00022833"/>
    </source>
</evidence>
<name>A0A3M7RSC1_BRAPC</name>
<dbReference type="GO" id="GO:0031445">
    <property type="term" value="P:regulation of heterochromatin formation"/>
    <property type="evidence" value="ECO:0007669"/>
    <property type="project" value="TreeGrafter"/>
</dbReference>
<evidence type="ECO:0000259" key="20">
    <source>
        <dbReference type="PROSITE" id="PS51136"/>
    </source>
</evidence>
<dbReference type="SUPFAM" id="SSF57903">
    <property type="entry name" value="FYVE/PHD zinc finger"/>
    <property type="match status" value="1"/>
</dbReference>
<dbReference type="InterPro" id="IPR018359">
    <property type="entry name" value="Bromodomain_CS"/>
</dbReference>
<gene>
    <name evidence="21" type="ORF">BpHYR1_031102</name>
</gene>
<dbReference type="SMART" id="SM00249">
    <property type="entry name" value="PHD"/>
    <property type="match status" value="1"/>
</dbReference>
<keyword evidence="2" id="KW-0597">Phosphoprotein</keyword>
<dbReference type="Pfam" id="PF10537">
    <property type="entry name" value="WAC_Acf1_DNA_bd"/>
    <property type="match status" value="1"/>
</dbReference>
<dbReference type="GO" id="GO:0045740">
    <property type="term" value="P:positive regulation of DNA replication"/>
    <property type="evidence" value="ECO:0007669"/>
    <property type="project" value="TreeGrafter"/>
</dbReference>
<proteinExistence type="predicted"/>
<evidence type="ECO:0000256" key="13">
    <source>
        <dbReference type="PROSITE-ProRule" id="PRU00175"/>
    </source>
</evidence>
<evidence type="ECO:0000256" key="6">
    <source>
        <dbReference type="ARBA" id="ARBA00023015"/>
    </source>
</evidence>
<feature type="region of interest" description="Disordered" evidence="15">
    <location>
        <begin position="731"/>
        <end position="758"/>
    </location>
</feature>
<comment type="caution">
    <text evidence="21">The sequence shown here is derived from an EMBL/GenBank/DDBJ whole genome shotgun (WGS) entry which is preliminary data.</text>
</comment>
<reference evidence="21 22" key="1">
    <citation type="journal article" date="2018" name="Sci. Rep.">
        <title>Genomic signatures of local adaptation to the degree of environmental predictability in rotifers.</title>
        <authorList>
            <person name="Franch-Gras L."/>
            <person name="Hahn C."/>
            <person name="Garcia-Roger E.M."/>
            <person name="Carmona M.J."/>
            <person name="Serra M."/>
            <person name="Gomez A."/>
        </authorList>
    </citation>
    <scope>NUCLEOTIDE SEQUENCE [LARGE SCALE GENOMIC DNA]</scope>
    <source>
        <strain evidence="21">HYR1</strain>
    </source>
</reference>
<evidence type="ECO:0000256" key="3">
    <source>
        <dbReference type="ARBA" id="ARBA00022723"/>
    </source>
</evidence>
<evidence type="ECO:0000256" key="14">
    <source>
        <dbReference type="PROSITE-ProRule" id="PRU00475"/>
    </source>
</evidence>
<feature type="compositionally biased region" description="Polar residues" evidence="15">
    <location>
        <begin position="1271"/>
        <end position="1282"/>
    </location>
</feature>
<feature type="region of interest" description="Disordered" evidence="15">
    <location>
        <begin position="257"/>
        <end position="281"/>
    </location>
</feature>
<comment type="subcellular location">
    <subcellularLocation>
        <location evidence="1 14">Nucleus</location>
    </subcellularLocation>
</comment>
<evidence type="ECO:0000259" key="19">
    <source>
        <dbReference type="PROSITE" id="PS50827"/>
    </source>
</evidence>
<evidence type="ECO:0000256" key="9">
    <source>
        <dbReference type="ARBA" id="ARBA00023163"/>
    </source>
</evidence>
<evidence type="ECO:0000256" key="10">
    <source>
        <dbReference type="ARBA" id="ARBA00023242"/>
    </source>
</evidence>
<feature type="compositionally biased region" description="Basic and acidic residues" evidence="15">
    <location>
        <begin position="265"/>
        <end position="274"/>
    </location>
</feature>
<dbReference type="InterPro" id="IPR019787">
    <property type="entry name" value="Znf_PHD-finger"/>
</dbReference>
<dbReference type="PANTHER" id="PTHR46510">
    <property type="entry name" value="BROMODOMAIN ADJACENT TO ZINC FINGER DOMAIN PROTEIN 1A"/>
    <property type="match status" value="1"/>
</dbReference>
<evidence type="ECO:0000313" key="22">
    <source>
        <dbReference type="Proteomes" id="UP000276133"/>
    </source>
</evidence>
<dbReference type="InterPro" id="IPR028942">
    <property type="entry name" value="WHIM1_dom"/>
</dbReference>
<feature type="compositionally biased region" description="Basic and acidic residues" evidence="15">
    <location>
        <begin position="1197"/>
        <end position="1207"/>
    </location>
</feature>
<dbReference type="SMART" id="SM00571">
    <property type="entry name" value="DDT"/>
    <property type="match status" value="1"/>
</dbReference>
<dbReference type="Pfam" id="PF15612">
    <property type="entry name" value="WHIM1"/>
    <property type="match status" value="1"/>
</dbReference>
<evidence type="ECO:0000259" key="18">
    <source>
        <dbReference type="PROSITE" id="PS50089"/>
    </source>
</evidence>
<feature type="region of interest" description="Disordered" evidence="15">
    <location>
        <begin position="1141"/>
        <end position="1237"/>
    </location>
</feature>
<keyword evidence="10 14" id="KW-0539">Nucleus</keyword>
<feature type="region of interest" description="Disordered" evidence="15">
    <location>
        <begin position="1249"/>
        <end position="1283"/>
    </location>
</feature>
<dbReference type="Pfam" id="PF00439">
    <property type="entry name" value="Bromodomain"/>
    <property type="match status" value="1"/>
</dbReference>
<feature type="compositionally biased region" description="Acidic residues" evidence="15">
    <location>
        <begin position="1150"/>
        <end position="1163"/>
    </location>
</feature>
<evidence type="ECO:0000256" key="12">
    <source>
        <dbReference type="PROSITE-ProRule" id="PRU00035"/>
    </source>
</evidence>
<evidence type="ECO:0000256" key="2">
    <source>
        <dbReference type="ARBA" id="ARBA00022553"/>
    </source>
</evidence>
<accession>A0A3M7RSC1</accession>
<keyword evidence="4 13" id="KW-0863">Zinc-finger</keyword>
<feature type="domain" description="DDT" evidence="19">
    <location>
        <begin position="388"/>
        <end position="453"/>
    </location>
</feature>
<dbReference type="Gene3D" id="3.30.40.10">
    <property type="entry name" value="Zinc/RING finger domain, C3HC4 (zinc finger)"/>
    <property type="match status" value="1"/>
</dbReference>